<dbReference type="KEGG" id="pef:A7E78_04720"/>
<evidence type="ECO:0000256" key="1">
    <source>
        <dbReference type="SAM" id="Phobius"/>
    </source>
</evidence>
<keyword evidence="1" id="KW-0812">Transmembrane</keyword>
<dbReference type="OrthoDB" id="47473at2"/>
<evidence type="ECO:0000313" key="2">
    <source>
        <dbReference type="EMBL" id="APG27198.1"/>
    </source>
</evidence>
<feature type="transmembrane region" description="Helical" evidence="1">
    <location>
        <begin position="59"/>
        <end position="81"/>
    </location>
</feature>
<name>A0A1L3GNF1_9BACT</name>
<dbReference type="InterPro" id="IPR058117">
    <property type="entry name" value="BV97_02767-like"/>
</dbReference>
<keyword evidence="1" id="KW-0472">Membrane</keyword>
<feature type="transmembrane region" description="Helical" evidence="1">
    <location>
        <begin position="5"/>
        <end position="21"/>
    </location>
</feature>
<accession>A0A1L3GNF1</accession>
<evidence type="ECO:0000313" key="3">
    <source>
        <dbReference type="Proteomes" id="UP000182517"/>
    </source>
</evidence>
<keyword evidence="1" id="KW-1133">Transmembrane helix</keyword>
<dbReference type="EMBL" id="CP015519">
    <property type="protein sequence ID" value="APG27198.1"/>
    <property type="molecule type" value="Genomic_DNA"/>
</dbReference>
<dbReference type="NCBIfam" id="NF006749">
    <property type="entry name" value="PRK09272.1-2"/>
    <property type="match status" value="1"/>
</dbReference>
<protein>
    <recommendedName>
        <fullName evidence="4">DUF3147 family protein</fullName>
    </recommendedName>
</protein>
<keyword evidence="3" id="KW-1185">Reference proteome</keyword>
<feature type="transmembrane region" description="Helical" evidence="1">
    <location>
        <begin position="27"/>
        <end position="47"/>
    </location>
</feature>
<dbReference type="Proteomes" id="UP000182517">
    <property type="component" value="Chromosome"/>
</dbReference>
<evidence type="ECO:0008006" key="4">
    <source>
        <dbReference type="Google" id="ProtNLM"/>
    </source>
</evidence>
<reference evidence="2 3" key="1">
    <citation type="journal article" date="2017" name="Genome Announc.">
        <title>Complete Genome Sequences of Two Acetylene-Fermenting Pelobacter acetylenicus Strains.</title>
        <authorList>
            <person name="Sutton J.M."/>
            <person name="Baesman S.M."/>
            <person name="Fierst J.L."/>
            <person name="Poret-Peterson A.T."/>
            <person name="Oremland R.S."/>
            <person name="Dunlap D.S."/>
            <person name="Akob D.M."/>
        </authorList>
    </citation>
    <scope>NUCLEOTIDE SEQUENCE [LARGE SCALE GENOMIC DNA]</scope>
    <source>
        <strain evidence="2 3">SFB93</strain>
    </source>
</reference>
<gene>
    <name evidence="2" type="ORF">A7E78_04720</name>
</gene>
<proteinExistence type="predicted"/>
<organism evidence="2 3">
    <name type="scientific">Syntrophotalea acetylenivorans</name>
    <dbReference type="NCBI Taxonomy" id="1842532"/>
    <lineage>
        <taxon>Bacteria</taxon>
        <taxon>Pseudomonadati</taxon>
        <taxon>Thermodesulfobacteriota</taxon>
        <taxon>Desulfuromonadia</taxon>
        <taxon>Desulfuromonadales</taxon>
        <taxon>Syntrophotaleaceae</taxon>
        <taxon>Syntrophotalea</taxon>
    </lineage>
</organism>
<feature type="transmembrane region" description="Helical" evidence="1">
    <location>
        <begin position="87"/>
        <end position="109"/>
    </location>
</feature>
<dbReference type="AlphaFoldDB" id="A0A1L3GNF1"/>
<sequence length="116" mass="13125">MLYYILKIFVTVMLIVLVSELSKRSTFIGAILASAPLISVVAMIWLYIETKDTSKINELSNGIFWLILPSLALFVSLPLLLRYGLNFYISMGISICITILCYWAIVCLLDHYGIKL</sequence>